<keyword evidence="4 8" id="KW-0378">Hydrolase</keyword>
<dbReference type="RefSeq" id="WP_284252470.1">
    <property type="nucleotide sequence ID" value="NZ_BAAAQO010000003.1"/>
</dbReference>
<proteinExistence type="predicted"/>
<gene>
    <name evidence="8" type="ORF">GCM10025881_04310</name>
</gene>
<dbReference type="InterPro" id="IPR015797">
    <property type="entry name" value="NUDIX_hydrolase-like_dom_sf"/>
</dbReference>
<dbReference type="Pfam" id="PF00293">
    <property type="entry name" value="NUDIX"/>
    <property type="match status" value="1"/>
</dbReference>
<comment type="caution">
    <text evidence="8">The sequence shown here is derived from an EMBL/GenBank/DDBJ whole genome shotgun (WGS) entry which is preliminary data.</text>
</comment>
<protein>
    <submittedName>
        <fullName evidence="8">NUDIX hydrolase</fullName>
    </submittedName>
</protein>
<dbReference type="PROSITE" id="PS51462">
    <property type="entry name" value="NUDIX"/>
    <property type="match status" value="1"/>
</dbReference>
<dbReference type="CDD" id="cd18870">
    <property type="entry name" value="NUDIX_AcylCoAdiphos_Nudt19"/>
    <property type="match status" value="1"/>
</dbReference>
<evidence type="ECO:0000256" key="5">
    <source>
        <dbReference type="ARBA" id="ARBA00022842"/>
    </source>
</evidence>
<keyword evidence="5" id="KW-0460">Magnesium</keyword>
<accession>A0ABQ6K0Z1</accession>
<dbReference type="Gene3D" id="3.90.79.10">
    <property type="entry name" value="Nucleoside Triphosphate Pyrophosphohydrolase"/>
    <property type="match status" value="2"/>
</dbReference>
<evidence type="ECO:0000313" key="8">
    <source>
        <dbReference type="EMBL" id="GMA93607.1"/>
    </source>
</evidence>
<dbReference type="EMBL" id="BSVB01000001">
    <property type="protein sequence ID" value="GMA93607.1"/>
    <property type="molecule type" value="Genomic_DNA"/>
</dbReference>
<dbReference type="Proteomes" id="UP001157034">
    <property type="component" value="Unassembled WGS sequence"/>
</dbReference>
<dbReference type="GO" id="GO:0016787">
    <property type="term" value="F:hydrolase activity"/>
    <property type="evidence" value="ECO:0007669"/>
    <property type="project" value="UniProtKB-KW"/>
</dbReference>
<evidence type="ECO:0000259" key="7">
    <source>
        <dbReference type="PROSITE" id="PS51462"/>
    </source>
</evidence>
<comment type="cofactor">
    <cofactor evidence="1">
        <name>Mn(2+)</name>
        <dbReference type="ChEBI" id="CHEBI:29035"/>
    </cofactor>
</comment>
<dbReference type="SUPFAM" id="SSF55811">
    <property type="entry name" value="Nudix"/>
    <property type="match status" value="1"/>
</dbReference>
<dbReference type="InterPro" id="IPR039121">
    <property type="entry name" value="NUDT19"/>
</dbReference>
<name>A0ABQ6K0Z1_9MICO</name>
<sequence length="199" mass="21414">MTQRSEPRPAATVLLLRDDPLRVLLVQRPTSGAFPSVLAFPGGSIDAGDGDPDDDTDARARAAAVRETREETGIALPGPAALVAWSRWITPAAEPRRFDTHFFAVRAPEGAEPAVDGIELVAARWAEPAEALRRREAGDWPIIAPTAFNLARLALSSRVDEVLAAARAQSPVIVEPDLSDGMVRIRHDAGYPVTELSLR</sequence>
<evidence type="ECO:0000313" key="9">
    <source>
        <dbReference type="Proteomes" id="UP001157034"/>
    </source>
</evidence>
<dbReference type="InterPro" id="IPR000086">
    <property type="entry name" value="NUDIX_hydrolase_dom"/>
</dbReference>
<evidence type="ECO:0000256" key="4">
    <source>
        <dbReference type="ARBA" id="ARBA00022801"/>
    </source>
</evidence>
<evidence type="ECO:0000256" key="1">
    <source>
        <dbReference type="ARBA" id="ARBA00001936"/>
    </source>
</evidence>
<reference evidence="9" key="1">
    <citation type="journal article" date="2019" name="Int. J. Syst. Evol. Microbiol.">
        <title>The Global Catalogue of Microorganisms (GCM) 10K type strain sequencing project: providing services to taxonomists for standard genome sequencing and annotation.</title>
        <authorList>
            <consortium name="The Broad Institute Genomics Platform"/>
            <consortium name="The Broad Institute Genome Sequencing Center for Infectious Disease"/>
            <person name="Wu L."/>
            <person name="Ma J."/>
        </authorList>
    </citation>
    <scope>NUCLEOTIDE SEQUENCE [LARGE SCALE GENOMIC DNA]</scope>
    <source>
        <strain evidence="9">NBRC 108894</strain>
    </source>
</reference>
<dbReference type="PANTHER" id="PTHR12318:SF0">
    <property type="entry name" value="ACYL-COENZYME A DIPHOSPHATASE NUDT19"/>
    <property type="match status" value="1"/>
</dbReference>
<evidence type="ECO:0000256" key="6">
    <source>
        <dbReference type="ARBA" id="ARBA00023211"/>
    </source>
</evidence>
<keyword evidence="3" id="KW-0479">Metal-binding</keyword>
<keyword evidence="6" id="KW-0464">Manganese</keyword>
<evidence type="ECO:0000256" key="2">
    <source>
        <dbReference type="ARBA" id="ARBA00001946"/>
    </source>
</evidence>
<organism evidence="8 9">
    <name type="scientific">Pseudolysinimonas kribbensis</name>
    <dbReference type="NCBI Taxonomy" id="433641"/>
    <lineage>
        <taxon>Bacteria</taxon>
        <taxon>Bacillati</taxon>
        <taxon>Actinomycetota</taxon>
        <taxon>Actinomycetes</taxon>
        <taxon>Micrococcales</taxon>
        <taxon>Microbacteriaceae</taxon>
        <taxon>Pseudolysinimonas</taxon>
    </lineage>
</organism>
<feature type="domain" description="Nudix hydrolase" evidence="7">
    <location>
        <begin position="6"/>
        <end position="148"/>
    </location>
</feature>
<keyword evidence="9" id="KW-1185">Reference proteome</keyword>
<dbReference type="PANTHER" id="PTHR12318">
    <property type="entry name" value="TESTOSTERONE-REGULATED PROTEIN RP2"/>
    <property type="match status" value="1"/>
</dbReference>
<evidence type="ECO:0000256" key="3">
    <source>
        <dbReference type="ARBA" id="ARBA00022723"/>
    </source>
</evidence>
<comment type="cofactor">
    <cofactor evidence="2">
        <name>Mg(2+)</name>
        <dbReference type="ChEBI" id="CHEBI:18420"/>
    </cofactor>
</comment>